<keyword evidence="5" id="KW-0479">Metal-binding</keyword>
<evidence type="ECO:0000256" key="2">
    <source>
        <dbReference type="ARBA" id="ARBA00004906"/>
    </source>
</evidence>
<dbReference type="GO" id="GO:0005789">
    <property type="term" value="C:endoplasmic reticulum membrane"/>
    <property type="evidence" value="ECO:0007669"/>
    <property type="project" value="UniProtKB-SubCell"/>
</dbReference>
<evidence type="ECO:0000256" key="8">
    <source>
        <dbReference type="ARBA" id="ARBA00022833"/>
    </source>
</evidence>
<feature type="domain" description="RING-type" evidence="18">
    <location>
        <begin position="302"/>
        <end position="340"/>
    </location>
</feature>
<dbReference type="GO" id="GO:0070936">
    <property type="term" value="P:protein K48-linked ubiquitination"/>
    <property type="evidence" value="ECO:0007669"/>
    <property type="project" value="TreeGrafter"/>
</dbReference>
<evidence type="ECO:0000256" key="9">
    <source>
        <dbReference type="ARBA" id="ARBA00022989"/>
    </source>
</evidence>
<evidence type="ECO:0000256" key="11">
    <source>
        <dbReference type="ARBA" id="ARBA00034438"/>
    </source>
</evidence>
<dbReference type="InterPro" id="IPR003892">
    <property type="entry name" value="CUE"/>
</dbReference>
<dbReference type="PROSITE" id="PS50089">
    <property type="entry name" value="ZF_RING_2"/>
    <property type="match status" value="1"/>
</dbReference>
<dbReference type="SMART" id="SM00546">
    <property type="entry name" value="CUE"/>
    <property type="match status" value="1"/>
</dbReference>
<keyword evidence="21" id="KW-1185">Reference proteome</keyword>
<evidence type="ECO:0000256" key="5">
    <source>
        <dbReference type="ARBA" id="ARBA00022723"/>
    </source>
</evidence>
<dbReference type="FunFam" id="1.10.8.10:FF:000026">
    <property type="entry name" value="E3 ubiquitin-protein ligase AMFR"/>
    <property type="match status" value="1"/>
</dbReference>
<dbReference type="InterPro" id="IPR013083">
    <property type="entry name" value="Znf_RING/FYVE/PHD"/>
</dbReference>
<evidence type="ECO:0000256" key="7">
    <source>
        <dbReference type="ARBA" id="ARBA00022824"/>
    </source>
</evidence>
<dbReference type="Gene3D" id="3.30.40.10">
    <property type="entry name" value="Zinc/RING finger domain, C3HC4 (zinc finger)"/>
    <property type="match status" value="1"/>
</dbReference>
<evidence type="ECO:0000259" key="18">
    <source>
        <dbReference type="PROSITE" id="PS50089"/>
    </source>
</evidence>
<reference evidence="20" key="2">
    <citation type="submission" date="2025-08" db="UniProtKB">
        <authorList>
            <consortium name="Ensembl"/>
        </authorList>
    </citation>
    <scope>IDENTIFICATION</scope>
</reference>
<dbReference type="InterPro" id="IPR057992">
    <property type="entry name" value="TPR_SYVN1_N"/>
</dbReference>
<dbReference type="InterPro" id="IPR001841">
    <property type="entry name" value="Znf_RING"/>
</dbReference>
<keyword evidence="3" id="KW-0808">Transferase</keyword>
<evidence type="ECO:0000259" key="19">
    <source>
        <dbReference type="PROSITE" id="PS51140"/>
    </source>
</evidence>
<dbReference type="Pfam" id="PF02845">
    <property type="entry name" value="CUE"/>
    <property type="match status" value="1"/>
</dbReference>
<comment type="pathway">
    <text evidence="2">Protein modification; protein ubiquitination.</text>
</comment>
<evidence type="ECO:0000256" key="12">
    <source>
        <dbReference type="ARBA" id="ARBA00034523"/>
    </source>
</evidence>
<dbReference type="CDD" id="cd14421">
    <property type="entry name" value="CUE_AMFR"/>
    <property type="match status" value="1"/>
</dbReference>
<dbReference type="Pfam" id="PF13639">
    <property type="entry name" value="zf-RING_2"/>
    <property type="match status" value="1"/>
</dbReference>
<dbReference type="Pfam" id="PF18442">
    <property type="entry name" value="G2BR"/>
    <property type="match status" value="1"/>
</dbReference>
<dbReference type="GeneTree" id="ENSGT00940000156482"/>
<keyword evidence="10 17" id="KW-0472">Membrane</keyword>
<dbReference type="PANTHER" id="PTHR15067">
    <property type="entry name" value="E3 UBIQUITIN-PROTEIN LIGASE RNF8"/>
    <property type="match status" value="1"/>
</dbReference>
<evidence type="ECO:0000313" key="21">
    <source>
        <dbReference type="Proteomes" id="UP000007635"/>
    </source>
</evidence>
<dbReference type="FunFam" id="3.30.40.10:FF:000149">
    <property type="entry name" value="E3 ubiquitin-protein ligase AMFR"/>
    <property type="match status" value="1"/>
</dbReference>
<feature type="transmembrane region" description="Helical" evidence="17">
    <location>
        <begin position="241"/>
        <end position="263"/>
    </location>
</feature>
<dbReference type="GO" id="GO:0000151">
    <property type="term" value="C:ubiquitin ligase complex"/>
    <property type="evidence" value="ECO:0007669"/>
    <property type="project" value="TreeGrafter"/>
</dbReference>
<dbReference type="InterPro" id="IPR040675">
    <property type="entry name" value="AMFR_Ube2g2-bd"/>
</dbReference>
<dbReference type="PROSITE" id="PS51140">
    <property type="entry name" value="CUE"/>
    <property type="match status" value="1"/>
</dbReference>
<reference evidence="20" key="3">
    <citation type="submission" date="2025-09" db="UniProtKB">
        <authorList>
            <consortium name="Ensembl"/>
        </authorList>
    </citation>
    <scope>IDENTIFICATION</scope>
</reference>
<dbReference type="EC" id="2.3.2.36" evidence="12"/>
<reference evidence="20 21" key="1">
    <citation type="journal article" date="2021" name="G3 (Bethesda)">
        <title>Improved contiguity of the threespine stickleback genome using long-read sequencing.</title>
        <authorList>
            <person name="Nath S."/>
            <person name="Shaw D.E."/>
            <person name="White M.A."/>
        </authorList>
    </citation>
    <scope>NUCLEOTIDE SEQUENCE [LARGE SCALE GENOMIC DNA]</scope>
    <source>
        <strain evidence="20 21">Lake Benthic</strain>
    </source>
</reference>
<proteinExistence type="predicted"/>
<dbReference type="PANTHER" id="PTHR15067:SF5">
    <property type="entry name" value="E3 UBIQUITIN-PROTEIN LIGASE AMFR"/>
    <property type="match status" value="1"/>
</dbReference>
<accession>A0AAQ4RMR3</accession>
<feature type="region of interest" description="Disordered" evidence="16">
    <location>
        <begin position="473"/>
        <end position="516"/>
    </location>
</feature>
<feature type="domain" description="CUE" evidence="19">
    <location>
        <begin position="419"/>
        <end position="461"/>
    </location>
</feature>
<evidence type="ECO:0000313" key="20">
    <source>
        <dbReference type="Ensembl" id="ENSGACP00000065056.1"/>
    </source>
</evidence>
<keyword evidence="9 17" id="KW-1133">Transmembrane helix</keyword>
<dbReference type="GO" id="GO:0030968">
    <property type="term" value="P:endoplasmic reticulum unfolded protein response"/>
    <property type="evidence" value="ECO:0007669"/>
    <property type="project" value="TreeGrafter"/>
</dbReference>
<evidence type="ECO:0000256" key="13">
    <source>
        <dbReference type="ARBA" id="ARBA00069722"/>
    </source>
</evidence>
<sequence>MPLLFLERFPWPSLQTYTALSVALLAGTLFSAYNTVTDPGFGVLESDETPAPTEGDLELNNDIINTELTTTILWYIATDSLFVWVLVNTFCCLLMLIAKMIQYVVFGPLRVSEKQVSVRAICLLFPFSSRQLSFSPSTPMNSHVRVLCLLVSLLLDCCGLAVGCGGLLGASHGMHTFSFMAAECLLVTVRTGHVIMRYSIHLWDLNHPGTWESKGTYVYYTDFVMELAMLFLDLMHHIHMLLFGNIWLSMASLVIFMQLRYLFHEVQRRVRRHKNYLRVINNMEARFAIATAEELAANDDDCAICWDAMLTARRLPCGHLFHNSCLRSWLEQDTSCPTCRTSLNISGDGAPARGQQQGAGLEDNIGTVGAAPDAVPHVNQHNHFFHFDGSRIASWLPSFSVEVMHTTNILGIAQANNSQLMAMAHQIQEMFPQVPSYLVMQDLQLTRSVEVTTDNILEGRIQVPFPTQAIERAPTQGSAATGEQGGASGAAEQGLSETENVEVRGGRFSKSAEERQNMLKQRKEEMLLQARRRFLNHSPEDPDEDLPGLEEDIVPELILTALRRRTMAAAAERRIQTQQDPAP</sequence>
<dbReference type="GO" id="GO:0061630">
    <property type="term" value="F:ubiquitin protein ligase activity"/>
    <property type="evidence" value="ECO:0007669"/>
    <property type="project" value="UniProtKB-EC"/>
</dbReference>
<evidence type="ECO:0000256" key="1">
    <source>
        <dbReference type="ARBA" id="ARBA00004477"/>
    </source>
</evidence>
<dbReference type="GO" id="GO:0006511">
    <property type="term" value="P:ubiquitin-dependent protein catabolic process"/>
    <property type="evidence" value="ECO:0007669"/>
    <property type="project" value="TreeGrafter"/>
</dbReference>
<comment type="catalytic activity">
    <reaction evidence="11">
        <text>[E2 ubiquitin-conjugating enzyme]-S-ubiquitinyl-L-cysteine + [acceptor protein]-L-cysteine = [E2 ubiquitin-conjugating enzyme]-L-cysteine + [acceptor protein]-S-ubiquitinyl-L-cysteine.</text>
        <dbReference type="EC" id="2.3.2.36"/>
    </reaction>
</comment>
<dbReference type="CDD" id="cd16455">
    <property type="entry name" value="RING-H2_AMFR"/>
    <property type="match status" value="1"/>
</dbReference>
<keyword evidence="4 17" id="KW-0812">Transmembrane</keyword>
<evidence type="ECO:0000256" key="15">
    <source>
        <dbReference type="PROSITE-ProRule" id="PRU00175"/>
    </source>
</evidence>
<dbReference type="SMART" id="SM00184">
    <property type="entry name" value="RING"/>
    <property type="match status" value="1"/>
</dbReference>
<dbReference type="Proteomes" id="UP000007635">
    <property type="component" value="Chromosome II"/>
</dbReference>
<evidence type="ECO:0000256" key="3">
    <source>
        <dbReference type="ARBA" id="ARBA00022679"/>
    </source>
</evidence>
<dbReference type="SUPFAM" id="SSF57850">
    <property type="entry name" value="RING/U-box"/>
    <property type="match status" value="1"/>
</dbReference>
<keyword evidence="6 15" id="KW-0863">Zinc-finger</keyword>
<dbReference type="GO" id="GO:0005829">
    <property type="term" value="C:cytosol"/>
    <property type="evidence" value="ECO:0007669"/>
    <property type="project" value="TreeGrafter"/>
</dbReference>
<comment type="subcellular location">
    <subcellularLocation>
        <location evidence="1">Endoplasmic reticulum membrane</location>
        <topology evidence="1">Multi-pass membrane protein</topology>
    </subcellularLocation>
</comment>
<evidence type="ECO:0000256" key="4">
    <source>
        <dbReference type="ARBA" id="ARBA00022692"/>
    </source>
</evidence>
<name>A0AAQ4RMR3_GASAC</name>
<evidence type="ECO:0000256" key="10">
    <source>
        <dbReference type="ARBA" id="ARBA00023136"/>
    </source>
</evidence>
<evidence type="ECO:0000256" key="16">
    <source>
        <dbReference type="SAM" id="MobiDB-lite"/>
    </source>
</evidence>
<feature type="transmembrane region" description="Helical" evidence="17">
    <location>
        <begin position="146"/>
        <end position="170"/>
    </location>
</feature>
<feature type="compositionally biased region" description="Basic and acidic residues" evidence="16">
    <location>
        <begin position="501"/>
        <end position="516"/>
    </location>
</feature>
<dbReference type="Ensembl" id="ENSGACT00000064490.1">
    <property type="protein sequence ID" value="ENSGACP00000065056.1"/>
    <property type="gene ID" value="ENSGACG00000016355.2"/>
</dbReference>
<dbReference type="GO" id="GO:0043130">
    <property type="term" value="F:ubiquitin binding"/>
    <property type="evidence" value="ECO:0007669"/>
    <property type="project" value="InterPro"/>
</dbReference>
<keyword evidence="7" id="KW-0256">Endoplasmic reticulum</keyword>
<dbReference type="Pfam" id="PF25563">
    <property type="entry name" value="TPR_SYVN1_N"/>
    <property type="match status" value="1"/>
</dbReference>
<evidence type="ECO:0000256" key="14">
    <source>
        <dbReference type="ARBA" id="ARBA00076914"/>
    </source>
</evidence>
<feature type="transmembrane region" description="Helical" evidence="17">
    <location>
        <begin position="81"/>
        <end position="106"/>
    </location>
</feature>
<evidence type="ECO:0000256" key="17">
    <source>
        <dbReference type="SAM" id="Phobius"/>
    </source>
</evidence>
<protein>
    <recommendedName>
        <fullName evidence="13">E3 ubiquitin-protein ligase AMFR</fullName>
        <ecNumber evidence="12">2.3.2.36</ecNumber>
    </recommendedName>
    <alternativeName>
        <fullName evidence="14">Autocrine motility factor receptor</fullName>
    </alternativeName>
</protein>
<dbReference type="GO" id="GO:0008270">
    <property type="term" value="F:zinc ion binding"/>
    <property type="evidence" value="ECO:0007669"/>
    <property type="project" value="UniProtKB-KW"/>
</dbReference>
<keyword evidence="8" id="KW-0862">Zinc</keyword>
<evidence type="ECO:0000256" key="6">
    <source>
        <dbReference type="ARBA" id="ARBA00022771"/>
    </source>
</evidence>
<dbReference type="Gene3D" id="1.10.8.10">
    <property type="entry name" value="DNA helicase RuvA subunit, C-terminal domain"/>
    <property type="match status" value="1"/>
</dbReference>
<dbReference type="AlphaFoldDB" id="A0AAQ4RMR3"/>
<organism evidence="20 21">
    <name type="scientific">Gasterosteus aculeatus aculeatus</name>
    <name type="common">three-spined stickleback</name>
    <dbReference type="NCBI Taxonomy" id="481459"/>
    <lineage>
        <taxon>Eukaryota</taxon>
        <taxon>Metazoa</taxon>
        <taxon>Chordata</taxon>
        <taxon>Craniata</taxon>
        <taxon>Vertebrata</taxon>
        <taxon>Euteleostomi</taxon>
        <taxon>Actinopterygii</taxon>
        <taxon>Neopterygii</taxon>
        <taxon>Teleostei</taxon>
        <taxon>Neoteleostei</taxon>
        <taxon>Acanthomorphata</taxon>
        <taxon>Eupercaria</taxon>
        <taxon>Perciformes</taxon>
        <taxon>Cottioidei</taxon>
        <taxon>Gasterosteales</taxon>
        <taxon>Gasterosteidae</taxon>
        <taxon>Gasterosteus</taxon>
    </lineage>
</organism>